<dbReference type="SUPFAM" id="SSF49899">
    <property type="entry name" value="Concanavalin A-like lectins/glucanases"/>
    <property type="match status" value="1"/>
</dbReference>
<organism evidence="2 3">
    <name type="scientific">Herbiconiux gentiana</name>
    <dbReference type="NCBI Taxonomy" id="2970912"/>
    <lineage>
        <taxon>Bacteria</taxon>
        <taxon>Bacillati</taxon>
        <taxon>Actinomycetota</taxon>
        <taxon>Actinomycetes</taxon>
        <taxon>Micrococcales</taxon>
        <taxon>Microbacteriaceae</taxon>
        <taxon>Herbiconiux</taxon>
    </lineage>
</organism>
<evidence type="ECO:0008006" key="4">
    <source>
        <dbReference type="Google" id="ProtNLM"/>
    </source>
</evidence>
<keyword evidence="3" id="KW-1185">Reference proteome</keyword>
<accession>A0ABT2GFM9</accession>
<sequence length="281" mass="29982">MTLRPPELPRPGEPFPPAPGRAPDVEDEFVGGRLRDDLWVAEYLPQWTVAERSGARWAAAGASGVRLLIEEDQLDWREEDAPLRVSNLQTAVFSGAIGTSRGTHRHRPDLTVRTDVGERLLWAPTAGRVDVTVSASVDEGCMLAVWLVGVEEESPRDSGEICVFEIDASAVRGGAASDDTAAASSVTARCGLKAHGDDRLETDMRAVSVAVDAAGPHTWSVLWGPAGTVIGCEGRVVYSSAQAPDYRLQLMIDLFELGGRSEAAAYPKSAVVHAVRGWSGG</sequence>
<feature type="region of interest" description="Disordered" evidence="1">
    <location>
        <begin position="1"/>
        <end position="25"/>
    </location>
</feature>
<evidence type="ECO:0000256" key="1">
    <source>
        <dbReference type="SAM" id="MobiDB-lite"/>
    </source>
</evidence>
<dbReference type="Proteomes" id="UP001165580">
    <property type="component" value="Unassembled WGS sequence"/>
</dbReference>
<evidence type="ECO:0000313" key="3">
    <source>
        <dbReference type="Proteomes" id="UP001165580"/>
    </source>
</evidence>
<dbReference type="InterPro" id="IPR013320">
    <property type="entry name" value="ConA-like_dom_sf"/>
</dbReference>
<proteinExistence type="predicted"/>
<evidence type="ECO:0000313" key="2">
    <source>
        <dbReference type="EMBL" id="MCS5713704.1"/>
    </source>
</evidence>
<gene>
    <name evidence="2" type="ORF">NVV95_03960</name>
</gene>
<dbReference type="RefSeq" id="WP_259485252.1">
    <property type="nucleotide sequence ID" value="NZ_JANTEZ010000002.1"/>
</dbReference>
<dbReference type="Gene3D" id="2.60.120.200">
    <property type="match status" value="1"/>
</dbReference>
<protein>
    <recommendedName>
        <fullName evidence="4">GH16 domain-containing protein</fullName>
    </recommendedName>
</protein>
<reference evidence="2" key="1">
    <citation type="submission" date="2022-08" db="EMBL/GenBank/DDBJ databases">
        <authorList>
            <person name="Deng Y."/>
            <person name="Han X.-F."/>
            <person name="Zhang Y.-Q."/>
        </authorList>
    </citation>
    <scope>NUCLEOTIDE SEQUENCE</scope>
    <source>
        <strain evidence="2">CPCC 205716</strain>
    </source>
</reference>
<feature type="compositionally biased region" description="Pro residues" evidence="1">
    <location>
        <begin position="1"/>
        <end position="20"/>
    </location>
</feature>
<dbReference type="EMBL" id="JANTEZ010000002">
    <property type="protein sequence ID" value="MCS5713704.1"/>
    <property type="molecule type" value="Genomic_DNA"/>
</dbReference>
<comment type="caution">
    <text evidence="2">The sequence shown here is derived from an EMBL/GenBank/DDBJ whole genome shotgun (WGS) entry which is preliminary data.</text>
</comment>
<name>A0ABT2GFM9_9MICO</name>